<name>A0A9K3LLJ0_9STRA</name>
<evidence type="ECO:0000259" key="4">
    <source>
        <dbReference type="Pfam" id="PF04841"/>
    </source>
</evidence>
<reference evidence="5" key="2">
    <citation type="submission" date="2021-04" db="EMBL/GenBank/DDBJ databases">
        <authorList>
            <person name="Podell S."/>
        </authorList>
    </citation>
    <scope>NUCLEOTIDE SEQUENCE</scope>
    <source>
        <strain evidence="5">Hildebrandi</strain>
    </source>
</reference>
<dbReference type="InterPro" id="IPR016534">
    <property type="entry name" value="VPS16"/>
</dbReference>
<proteinExistence type="inferred from homology"/>
<dbReference type="GO" id="GO:0016197">
    <property type="term" value="P:endosomal transport"/>
    <property type="evidence" value="ECO:0007669"/>
    <property type="project" value="TreeGrafter"/>
</dbReference>
<comment type="caution">
    <text evidence="5">The sequence shown here is derived from an EMBL/GenBank/DDBJ whole genome shotgun (WGS) entry which is preliminary data.</text>
</comment>
<dbReference type="GO" id="GO:0042144">
    <property type="term" value="P:vacuole fusion, non-autophagic"/>
    <property type="evidence" value="ECO:0007669"/>
    <property type="project" value="TreeGrafter"/>
</dbReference>
<dbReference type="GO" id="GO:0005765">
    <property type="term" value="C:lysosomal membrane"/>
    <property type="evidence" value="ECO:0007669"/>
    <property type="project" value="TreeGrafter"/>
</dbReference>
<dbReference type="Proteomes" id="UP000693970">
    <property type="component" value="Unassembled WGS sequence"/>
</dbReference>
<feature type="domain" description="Vps16 N-terminal" evidence="4">
    <location>
        <begin position="373"/>
        <end position="589"/>
    </location>
</feature>
<keyword evidence="6" id="KW-1185">Reference proteome</keyword>
<evidence type="ECO:0000313" key="5">
    <source>
        <dbReference type="EMBL" id="KAG7364669.1"/>
    </source>
</evidence>
<dbReference type="GO" id="GO:0003779">
    <property type="term" value="F:actin binding"/>
    <property type="evidence" value="ECO:0007669"/>
    <property type="project" value="TreeGrafter"/>
</dbReference>
<feature type="compositionally biased region" description="Polar residues" evidence="2">
    <location>
        <begin position="22"/>
        <end position="38"/>
    </location>
</feature>
<dbReference type="PANTHER" id="PTHR12811">
    <property type="entry name" value="VACUOLAR PROTEIN SORTING VPS16"/>
    <property type="match status" value="1"/>
</dbReference>
<dbReference type="GO" id="GO:0006886">
    <property type="term" value="P:intracellular protein transport"/>
    <property type="evidence" value="ECO:0007669"/>
    <property type="project" value="InterPro"/>
</dbReference>
<feature type="region of interest" description="Disordered" evidence="2">
    <location>
        <begin position="1"/>
        <end position="66"/>
    </location>
</feature>
<reference evidence="5" key="1">
    <citation type="journal article" date="2021" name="Sci. Rep.">
        <title>Diploid genomic architecture of Nitzschia inconspicua, an elite biomass production diatom.</title>
        <authorList>
            <person name="Oliver A."/>
            <person name="Podell S."/>
            <person name="Pinowska A."/>
            <person name="Traller J.C."/>
            <person name="Smith S.R."/>
            <person name="McClure R."/>
            <person name="Beliaev A."/>
            <person name="Bohutskyi P."/>
            <person name="Hill E.A."/>
            <person name="Rabines A."/>
            <person name="Zheng H."/>
            <person name="Allen L.Z."/>
            <person name="Kuo A."/>
            <person name="Grigoriev I.V."/>
            <person name="Allen A.E."/>
            <person name="Hazlebeck D."/>
            <person name="Allen E.E."/>
        </authorList>
    </citation>
    <scope>NUCLEOTIDE SEQUENCE</scope>
    <source>
        <strain evidence="5">Hildebrandi</strain>
    </source>
</reference>
<dbReference type="PANTHER" id="PTHR12811:SF0">
    <property type="entry name" value="VACUOLAR PROTEIN SORTING-ASSOCIATED PROTEIN 16 HOMOLOG"/>
    <property type="match status" value="1"/>
</dbReference>
<evidence type="ECO:0000259" key="3">
    <source>
        <dbReference type="Pfam" id="PF04840"/>
    </source>
</evidence>
<feature type="domain" description="Vps16 C-terminal" evidence="3">
    <location>
        <begin position="737"/>
        <end position="1067"/>
    </location>
</feature>
<dbReference type="InterPro" id="IPR006926">
    <property type="entry name" value="Vps16_N"/>
</dbReference>
<sequence>MSNPFEEVGSRNPFDDSVAHGASTSRINTNPFNASTSSFDDDGMGATTTDTVGEEDYTISDGDELVPTDAPVEASWQYLGDLPYRRVPIYNNVRWGASNHSTKDCDGDGAATNGASGTNAMGAVLNYGLSAFPKAALQRQPDLMNPRELRDLLNSSTVTKVVGCQYGGPIAAVTLPIIGETSWFNRTEIRILTNSGRLVKSIDFPLPGMERKYTPSDIMEIGFTDRTALVIILKDSLCLTYDLTGEPLLPPFHILPRTEGHGTELVQVTVFEGGAAVLSSSKHTALVEYLDEHDDPTYFSSAHLGARRIVPADYVAPDFGGGVYDAMPPFCALVTHLPTAAFASENFLSFSAIAVLPRTKTASRHPEVFLSTNDNSVVVINAATAEMKDLDCRARISSPIVEMTFAPNGRFLACFSESSMLTVIDSTFQTKVLDFDTSEGSTQPPLEIRWCGEDSVVLHWKNLGILMVGPYGDWLRFPCENYGNIYLIPEIDCCRVVSDVSVEILQRVPPATALLLRIGSIEPAAMLLDASDAFDSGSASSDDAARAITKTGMLSEAIEGCTDAAAKEFDIATQKRLLRAASYGMHFTFKDPKERRNIMGGNYYGAADENASTMPSKVAVNFVNTARKLRILNAIRNPDVGFVLTSAQYDAITPFGVLARLIAINRPALATSISKYLRLPKSVQLYARASKAAAFVAAAKNLSDADTAEGAIRIITEDEGGSASTKTTSSSINRGGFAKIAMDSMKVGRPGVANLLLMLETSVADKVPALLSIGSYADAVAVATTAHDTDFIFYTTMEYQKYCMKQYPDPVKANQAFMNAVVTKFTPESYHTIRRYMGTMPDPKNEISLQVRGLKFIDAGMTIAKRALEGKTESRGKQAMLTEASKIFAMGKETGFQKSATDDYVELLKDQEILRTKYSSSEVAPDSSSVIGTIYAIIQFAGTNEREQHRLLNDADKVAKKFRVPEKMLWHTKVKAFSATGQWSNLKSLADSRTKPPIGYKPFARAAIRGKQSPNDVLRYIEKITSPEERFTLYGEALMWKRALEEAFKMKDERRIVDVKVRCNNPEIQLSADQMLGRLA</sequence>
<dbReference type="PIRSF" id="PIRSF007949">
    <property type="entry name" value="VPS16"/>
    <property type="match status" value="1"/>
</dbReference>
<organism evidence="5 6">
    <name type="scientific">Nitzschia inconspicua</name>
    <dbReference type="NCBI Taxonomy" id="303405"/>
    <lineage>
        <taxon>Eukaryota</taxon>
        <taxon>Sar</taxon>
        <taxon>Stramenopiles</taxon>
        <taxon>Ochrophyta</taxon>
        <taxon>Bacillariophyta</taxon>
        <taxon>Bacillariophyceae</taxon>
        <taxon>Bacillariophycidae</taxon>
        <taxon>Bacillariales</taxon>
        <taxon>Bacillariaceae</taxon>
        <taxon>Nitzschia</taxon>
    </lineage>
</organism>
<dbReference type="InterPro" id="IPR006925">
    <property type="entry name" value="Vps16_C"/>
</dbReference>
<protein>
    <submittedName>
        <fullName evidence="5">Vps16 vacuolar sorting complex protein</fullName>
    </submittedName>
</protein>
<evidence type="ECO:0000256" key="1">
    <source>
        <dbReference type="ARBA" id="ARBA00009250"/>
    </source>
</evidence>
<gene>
    <name evidence="5" type="ORF">IV203_037871</name>
</gene>
<comment type="similarity">
    <text evidence="1">Belongs to the VPS16 family.</text>
</comment>
<dbReference type="AlphaFoldDB" id="A0A9K3LLJ0"/>
<dbReference type="OrthoDB" id="1792at2759"/>
<dbReference type="Pfam" id="PF04841">
    <property type="entry name" value="Vps16_N"/>
    <property type="match status" value="1"/>
</dbReference>
<dbReference type="GO" id="GO:0005768">
    <property type="term" value="C:endosome"/>
    <property type="evidence" value="ECO:0007669"/>
    <property type="project" value="TreeGrafter"/>
</dbReference>
<dbReference type="EMBL" id="JAGRRH010000009">
    <property type="protein sequence ID" value="KAG7364669.1"/>
    <property type="molecule type" value="Genomic_DNA"/>
</dbReference>
<evidence type="ECO:0000313" key="6">
    <source>
        <dbReference type="Proteomes" id="UP000693970"/>
    </source>
</evidence>
<accession>A0A9K3LLJ0</accession>
<evidence type="ECO:0000256" key="2">
    <source>
        <dbReference type="SAM" id="MobiDB-lite"/>
    </source>
</evidence>
<feature type="compositionally biased region" description="Acidic residues" evidence="2">
    <location>
        <begin position="52"/>
        <end position="66"/>
    </location>
</feature>
<dbReference type="GO" id="GO:0030897">
    <property type="term" value="C:HOPS complex"/>
    <property type="evidence" value="ECO:0007669"/>
    <property type="project" value="TreeGrafter"/>
</dbReference>
<dbReference type="Pfam" id="PF04840">
    <property type="entry name" value="Vps16_C"/>
    <property type="match status" value="1"/>
</dbReference>